<dbReference type="AlphaFoldDB" id="A0A414AWQ4"/>
<reference evidence="2 3" key="1">
    <citation type="submission" date="2018-08" db="EMBL/GenBank/DDBJ databases">
        <title>A genome reference for cultivated species of the human gut microbiota.</title>
        <authorList>
            <person name="Zou Y."/>
            <person name="Xue W."/>
            <person name="Luo G."/>
        </authorList>
    </citation>
    <scope>NUCLEOTIDE SEQUENCE [LARGE SCALE GENOMIC DNA]</scope>
    <source>
        <strain evidence="2 3">AM35-14</strain>
    </source>
</reference>
<comment type="caution">
    <text evidence="2">The sequence shown here is derived from an EMBL/GenBank/DDBJ whole genome shotgun (WGS) entry which is preliminary data.</text>
</comment>
<dbReference type="EMBL" id="QSHZ01000009">
    <property type="protein sequence ID" value="RHC56332.1"/>
    <property type="molecule type" value="Genomic_DNA"/>
</dbReference>
<protein>
    <submittedName>
        <fullName evidence="2">Uncharacterized protein</fullName>
    </submittedName>
</protein>
<gene>
    <name evidence="2" type="ORF">DW839_10310</name>
</gene>
<accession>A0A414AWQ4</accession>
<proteinExistence type="predicted"/>
<feature type="region of interest" description="Disordered" evidence="1">
    <location>
        <begin position="1"/>
        <end position="21"/>
    </location>
</feature>
<sequence length="72" mass="7982">MSQKSDCPFDSSRADYDFTEENQDFKEQLRKEFLRAASQDQMTPLSDDDFVGLYAAGDGAPHSSVKKGGNTV</sequence>
<evidence type="ECO:0000313" key="3">
    <source>
        <dbReference type="Proteomes" id="UP000283975"/>
    </source>
</evidence>
<evidence type="ECO:0000256" key="1">
    <source>
        <dbReference type="SAM" id="MobiDB-lite"/>
    </source>
</evidence>
<dbReference type="Proteomes" id="UP000283975">
    <property type="component" value="Unassembled WGS sequence"/>
</dbReference>
<organism evidence="2 3">
    <name type="scientific">Enterocloster bolteae</name>
    <dbReference type="NCBI Taxonomy" id="208479"/>
    <lineage>
        <taxon>Bacteria</taxon>
        <taxon>Bacillati</taxon>
        <taxon>Bacillota</taxon>
        <taxon>Clostridia</taxon>
        <taxon>Lachnospirales</taxon>
        <taxon>Lachnospiraceae</taxon>
        <taxon>Enterocloster</taxon>
    </lineage>
</organism>
<evidence type="ECO:0000313" key="2">
    <source>
        <dbReference type="EMBL" id="RHC56332.1"/>
    </source>
</evidence>
<dbReference type="RefSeq" id="WP_119204929.1">
    <property type="nucleotide sequence ID" value="NZ_JAWYIR010000143.1"/>
</dbReference>
<name>A0A414AWQ4_9FIRM</name>